<comment type="caution">
    <text evidence="2">The sequence shown here is derived from an EMBL/GenBank/DDBJ whole genome shotgun (WGS) entry which is preliminary data.</text>
</comment>
<feature type="chain" id="PRO_5021387973" evidence="1">
    <location>
        <begin position="19"/>
        <end position="124"/>
    </location>
</feature>
<gene>
    <name evidence="2" type="ORF">AVEN_31059_1</name>
</gene>
<dbReference type="AlphaFoldDB" id="A0A4Y2GEJ6"/>
<dbReference type="EMBL" id="BGPR01001370">
    <property type="protein sequence ID" value="GBM52242.1"/>
    <property type="molecule type" value="Genomic_DNA"/>
</dbReference>
<proteinExistence type="predicted"/>
<evidence type="ECO:0000313" key="3">
    <source>
        <dbReference type="Proteomes" id="UP000499080"/>
    </source>
</evidence>
<keyword evidence="1" id="KW-0732">Signal</keyword>
<sequence length="124" mass="14254">MRPAFSSLIPALLVLCLGREFYRVSIWDGQYWTPDIGELLCDKFCDLGDHFGDKFGDLGDKSMIPENATLFSISLLGKKIRLNVRENSMLRHNLLGRVLKGRAWIREQCVDRLERLWSFDCSAS</sequence>
<evidence type="ECO:0000256" key="1">
    <source>
        <dbReference type="SAM" id="SignalP"/>
    </source>
</evidence>
<organism evidence="2 3">
    <name type="scientific">Araneus ventricosus</name>
    <name type="common">Orbweaver spider</name>
    <name type="synonym">Epeira ventricosa</name>
    <dbReference type="NCBI Taxonomy" id="182803"/>
    <lineage>
        <taxon>Eukaryota</taxon>
        <taxon>Metazoa</taxon>
        <taxon>Ecdysozoa</taxon>
        <taxon>Arthropoda</taxon>
        <taxon>Chelicerata</taxon>
        <taxon>Arachnida</taxon>
        <taxon>Araneae</taxon>
        <taxon>Araneomorphae</taxon>
        <taxon>Entelegynae</taxon>
        <taxon>Araneoidea</taxon>
        <taxon>Araneidae</taxon>
        <taxon>Araneus</taxon>
    </lineage>
</organism>
<evidence type="ECO:0000313" key="2">
    <source>
        <dbReference type="EMBL" id="GBM52242.1"/>
    </source>
</evidence>
<protein>
    <submittedName>
        <fullName evidence="2">Uncharacterized protein</fullName>
    </submittedName>
</protein>
<keyword evidence="3" id="KW-1185">Reference proteome</keyword>
<name>A0A4Y2GEJ6_ARAVE</name>
<accession>A0A4Y2GEJ6</accession>
<feature type="signal peptide" evidence="1">
    <location>
        <begin position="1"/>
        <end position="18"/>
    </location>
</feature>
<dbReference type="Proteomes" id="UP000499080">
    <property type="component" value="Unassembled WGS sequence"/>
</dbReference>
<reference evidence="2 3" key="1">
    <citation type="journal article" date="2019" name="Sci. Rep.">
        <title>Orb-weaving spider Araneus ventricosus genome elucidates the spidroin gene catalogue.</title>
        <authorList>
            <person name="Kono N."/>
            <person name="Nakamura H."/>
            <person name="Ohtoshi R."/>
            <person name="Moran D.A.P."/>
            <person name="Shinohara A."/>
            <person name="Yoshida Y."/>
            <person name="Fujiwara M."/>
            <person name="Mori M."/>
            <person name="Tomita M."/>
            <person name="Arakawa K."/>
        </authorList>
    </citation>
    <scope>NUCLEOTIDE SEQUENCE [LARGE SCALE GENOMIC DNA]</scope>
</reference>